<evidence type="ECO:0008006" key="4">
    <source>
        <dbReference type="Google" id="ProtNLM"/>
    </source>
</evidence>
<evidence type="ECO:0000313" key="3">
    <source>
        <dbReference type="Proteomes" id="UP001454036"/>
    </source>
</evidence>
<keyword evidence="3" id="KW-1185">Reference proteome</keyword>
<proteinExistence type="predicted"/>
<organism evidence="2 3">
    <name type="scientific">Lithospermum erythrorhizon</name>
    <name type="common">Purple gromwell</name>
    <name type="synonym">Lithospermum officinale var. erythrorhizon</name>
    <dbReference type="NCBI Taxonomy" id="34254"/>
    <lineage>
        <taxon>Eukaryota</taxon>
        <taxon>Viridiplantae</taxon>
        <taxon>Streptophyta</taxon>
        <taxon>Embryophyta</taxon>
        <taxon>Tracheophyta</taxon>
        <taxon>Spermatophyta</taxon>
        <taxon>Magnoliopsida</taxon>
        <taxon>eudicotyledons</taxon>
        <taxon>Gunneridae</taxon>
        <taxon>Pentapetalae</taxon>
        <taxon>asterids</taxon>
        <taxon>lamiids</taxon>
        <taxon>Boraginales</taxon>
        <taxon>Boraginaceae</taxon>
        <taxon>Boraginoideae</taxon>
        <taxon>Lithospermeae</taxon>
        <taxon>Lithospermum</taxon>
    </lineage>
</organism>
<dbReference type="Proteomes" id="UP001454036">
    <property type="component" value="Unassembled WGS sequence"/>
</dbReference>
<dbReference type="AlphaFoldDB" id="A0AAV3RLR0"/>
<reference evidence="2 3" key="1">
    <citation type="submission" date="2024-01" db="EMBL/GenBank/DDBJ databases">
        <title>The complete chloroplast genome sequence of Lithospermum erythrorhizon: insights into the phylogenetic relationship among Boraginaceae species and the maternal lineages of purple gromwells.</title>
        <authorList>
            <person name="Okada T."/>
            <person name="Watanabe K."/>
        </authorList>
    </citation>
    <scope>NUCLEOTIDE SEQUENCE [LARGE SCALE GENOMIC DNA]</scope>
</reference>
<gene>
    <name evidence="2" type="ORF">LIER_30155</name>
</gene>
<name>A0AAV3RLR0_LITER</name>
<evidence type="ECO:0000313" key="2">
    <source>
        <dbReference type="EMBL" id="GAA0180789.1"/>
    </source>
</evidence>
<evidence type="ECO:0000256" key="1">
    <source>
        <dbReference type="SAM" id="MobiDB-lite"/>
    </source>
</evidence>
<feature type="compositionally biased region" description="Acidic residues" evidence="1">
    <location>
        <begin position="84"/>
        <end position="94"/>
    </location>
</feature>
<sequence length="110" mass="13081">MSNENLLRKVLRTLPKKFAHKVTAIEEAQDLTTMRLNELMRNLTTFEMFVDDEDEEDQEEIVRNFVAFTAQSEPPVDDSFLDKSEDEEEMTEEELLEDYKLLYSKWNELP</sequence>
<dbReference type="EMBL" id="BAABME010010664">
    <property type="protein sequence ID" value="GAA0180789.1"/>
    <property type="molecule type" value="Genomic_DNA"/>
</dbReference>
<protein>
    <recommendedName>
        <fullName evidence="4">Gag-pol polyprotein</fullName>
    </recommendedName>
</protein>
<accession>A0AAV3RLR0</accession>
<comment type="caution">
    <text evidence="2">The sequence shown here is derived from an EMBL/GenBank/DDBJ whole genome shotgun (WGS) entry which is preliminary data.</text>
</comment>
<feature type="region of interest" description="Disordered" evidence="1">
    <location>
        <begin position="74"/>
        <end position="94"/>
    </location>
</feature>